<dbReference type="PANTHER" id="PTHR33602:SF1">
    <property type="entry name" value="REGULATORY PROTEIN RECX FAMILY PROTEIN"/>
    <property type="match status" value="1"/>
</dbReference>
<dbReference type="Pfam" id="PF21982">
    <property type="entry name" value="RecX_HTH1"/>
    <property type="match status" value="1"/>
</dbReference>
<protein>
    <recommendedName>
        <fullName evidence="3 5">Regulatory protein RecX</fullName>
    </recommendedName>
</protein>
<dbReference type="RefSeq" id="WP_091566620.1">
    <property type="nucleotide sequence ID" value="NZ_FMZA01000003.1"/>
</dbReference>
<feature type="domain" description="RecX second three-helical" evidence="6">
    <location>
        <begin position="108"/>
        <end position="149"/>
    </location>
</feature>
<reference evidence="9 10" key="1">
    <citation type="submission" date="2016-10" db="EMBL/GenBank/DDBJ databases">
        <authorList>
            <person name="de Groot N.N."/>
        </authorList>
    </citation>
    <scope>NUCLEOTIDE SEQUENCE [LARGE SCALE GENOMIC DNA]</scope>
    <source>
        <strain evidence="9 10">DSM 45514</strain>
    </source>
</reference>
<keyword evidence="4 5" id="KW-0963">Cytoplasm</keyword>
<proteinExistence type="inferred from homology"/>
<comment type="subcellular location">
    <subcellularLocation>
        <location evidence="1 5">Cytoplasm</location>
    </subcellularLocation>
</comment>
<comment type="similarity">
    <text evidence="2 5">Belongs to the RecX family.</text>
</comment>
<dbReference type="EMBL" id="FMZA01000003">
    <property type="protein sequence ID" value="SDC13360.1"/>
    <property type="molecule type" value="Genomic_DNA"/>
</dbReference>
<gene>
    <name evidence="5" type="primary">recX</name>
    <name evidence="9" type="ORF">SAMN04488112_103168</name>
</gene>
<dbReference type="GO" id="GO:0006282">
    <property type="term" value="P:regulation of DNA repair"/>
    <property type="evidence" value="ECO:0007669"/>
    <property type="project" value="UniProtKB-UniRule"/>
</dbReference>
<dbReference type="HAMAP" id="MF_01114">
    <property type="entry name" value="RecX"/>
    <property type="match status" value="1"/>
</dbReference>
<dbReference type="Pfam" id="PF02631">
    <property type="entry name" value="RecX_HTH2"/>
    <property type="match status" value="1"/>
</dbReference>
<dbReference type="GO" id="GO:0005737">
    <property type="term" value="C:cytoplasm"/>
    <property type="evidence" value="ECO:0007669"/>
    <property type="project" value="UniProtKB-SubCell"/>
</dbReference>
<dbReference type="Proteomes" id="UP000199387">
    <property type="component" value="Unassembled WGS sequence"/>
</dbReference>
<evidence type="ECO:0000259" key="7">
    <source>
        <dbReference type="Pfam" id="PF21981"/>
    </source>
</evidence>
<dbReference type="AlphaFoldDB" id="A0A1G6J3S0"/>
<evidence type="ECO:0000256" key="1">
    <source>
        <dbReference type="ARBA" id="ARBA00004496"/>
    </source>
</evidence>
<dbReference type="InterPro" id="IPR036388">
    <property type="entry name" value="WH-like_DNA-bd_sf"/>
</dbReference>
<keyword evidence="10" id="KW-1185">Reference proteome</keyword>
<evidence type="ECO:0000256" key="2">
    <source>
        <dbReference type="ARBA" id="ARBA00009695"/>
    </source>
</evidence>
<evidence type="ECO:0000313" key="10">
    <source>
        <dbReference type="Proteomes" id="UP000199387"/>
    </source>
</evidence>
<dbReference type="STRING" id="1236220.SAMN04488112_103168"/>
<evidence type="ECO:0000256" key="4">
    <source>
        <dbReference type="ARBA" id="ARBA00022490"/>
    </source>
</evidence>
<evidence type="ECO:0000256" key="5">
    <source>
        <dbReference type="HAMAP-Rule" id="MF_01114"/>
    </source>
</evidence>
<organism evidence="9 10">
    <name type="scientific">Melghirimyces thermohalophilus</name>
    <dbReference type="NCBI Taxonomy" id="1236220"/>
    <lineage>
        <taxon>Bacteria</taxon>
        <taxon>Bacillati</taxon>
        <taxon>Bacillota</taxon>
        <taxon>Bacilli</taxon>
        <taxon>Bacillales</taxon>
        <taxon>Thermoactinomycetaceae</taxon>
        <taxon>Melghirimyces</taxon>
    </lineage>
</organism>
<sequence length="214" mass="25641">MGEITRIERQKNGLPRYNIHVDGAYRFAVHEDVLVRFRLSKGMEVDAAEIESILAEEERNKVYQAALRHLSYRPRTVFELKRHLLDKGYESAYVDAVTEELKEKRYLDDRRFAQAWVEERRRRKGYGSLKLKHELEQKGVSSETVEEVLSQLEDEKERELARMVAEKRYRRLVGQPWPKVERRLGQYLFRQGFNPSLVYELLRTFRSRHEREEG</sequence>
<evidence type="ECO:0000259" key="6">
    <source>
        <dbReference type="Pfam" id="PF02631"/>
    </source>
</evidence>
<evidence type="ECO:0000259" key="8">
    <source>
        <dbReference type="Pfam" id="PF21982"/>
    </source>
</evidence>
<feature type="domain" description="RecX third three-helical" evidence="7">
    <location>
        <begin position="157"/>
        <end position="202"/>
    </location>
</feature>
<dbReference type="InterPro" id="IPR053926">
    <property type="entry name" value="RecX_HTH_1st"/>
</dbReference>
<dbReference type="Pfam" id="PF21981">
    <property type="entry name" value="RecX_HTH3"/>
    <property type="match status" value="1"/>
</dbReference>
<dbReference type="InterPro" id="IPR003783">
    <property type="entry name" value="Regulatory_RecX"/>
</dbReference>
<dbReference type="InterPro" id="IPR053925">
    <property type="entry name" value="RecX_HTH_3rd"/>
</dbReference>
<comment type="function">
    <text evidence="5">Modulates RecA activity.</text>
</comment>
<dbReference type="OrthoDB" id="5421057at2"/>
<evidence type="ECO:0000313" key="9">
    <source>
        <dbReference type="EMBL" id="SDC13360.1"/>
    </source>
</evidence>
<accession>A0A1G6J3S0</accession>
<dbReference type="InterPro" id="IPR053924">
    <property type="entry name" value="RecX_HTH_2nd"/>
</dbReference>
<dbReference type="Gene3D" id="1.10.10.10">
    <property type="entry name" value="Winged helix-like DNA-binding domain superfamily/Winged helix DNA-binding domain"/>
    <property type="match status" value="3"/>
</dbReference>
<name>A0A1G6J3S0_9BACL</name>
<dbReference type="PANTHER" id="PTHR33602">
    <property type="entry name" value="REGULATORY PROTEIN RECX FAMILY PROTEIN"/>
    <property type="match status" value="1"/>
</dbReference>
<feature type="domain" description="RecX first three-helical" evidence="8">
    <location>
        <begin position="63"/>
        <end position="101"/>
    </location>
</feature>
<evidence type="ECO:0000256" key="3">
    <source>
        <dbReference type="ARBA" id="ARBA00018111"/>
    </source>
</evidence>